<protein>
    <submittedName>
        <fullName evidence="2">Uncharacterized protein</fullName>
    </submittedName>
</protein>
<feature type="region of interest" description="Disordered" evidence="1">
    <location>
        <begin position="248"/>
        <end position="278"/>
    </location>
</feature>
<feature type="compositionally biased region" description="Basic and acidic residues" evidence="1">
    <location>
        <begin position="255"/>
        <end position="273"/>
    </location>
</feature>
<evidence type="ECO:0000313" key="2">
    <source>
        <dbReference type="EMBL" id="KZV22821.1"/>
    </source>
</evidence>
<evidence type="ECO:0000313" key="3">
    <source>
        <dbReference type="Proteomes" id="UP000250235"/>
    </source>
</evidence>
<gene>
    <name evidence="2" type="ORF">F511_12965</name>
</gene>
<feature type="region of interest" description="Disordered" evidence="1">
    <location>
        <begin position="621"/>
        <end position="661"/>
    </location>
</feature>
<keyword evidence="3" id="KW-1185">Reference proteome</keyword>
<accession>A0A2Z7ALY3</accession>
<dbReference type="EMBL" id="KV014067">
    <property type="protein sequence ID" value="KZV22821.1"/>
    <property type="molecule type" value="Genomic_DNA"/>
</dbReference>
<feature type="compositionally biased region" description="Basic and acidic residues" evidence="1">
    <location>
        <begin position="624"/>
        <end position="637"/>
    </location>
</feature>
<dbReference type="AlphaFoldDB" id="A0A2Z7ALY3"/>
<proteinExistence type="predicted"/>
<dbReference type="Proteomes" id="UP000250235">
    <property type="component" value="Unassembled WGS sequence"/>
</dbReference>
<name>A0A2Z7ALY3_9LAMI</name>
<reference evidence="2 3" key="1">
    <citation type="journal article" date="2015" name="Proc. Natl. Acad. Sci. U.S.A.">
        <title>The resurrection genome of Boea hygrometrica: A blueprint for survival of dehydration.</title>
        <authorList>
            <person name="Xiao L."/>
            <person name="Yang G."/>
            <person name="Zhang L."/>
            <person name="Yang X."/>
            <person name="Zhao S."/>
            <person name="Ji Z."/>
            <person name="Zhou Q."/>
            <person name="Hu M."/>
            <person name="Wang Y."/>
            <person name="Chen M."/>
            <person name="Xu Y."/>
            <person name="Jin H."/>
            <person name="Xiao X."/>
            <person name="Hu G."/>
            <person name="Bao F."/>
            <person name="Hu Y."/>
            <person name="Wan P."/>
            <person name="Li L."/>
            <person name="Deng X."/>
            <person name="Kuang T."/>
            <person name="Xiang C."/>
            <person name="Zhu J.K."/>
            <person name="Oliver M.J."/>
            <person name="He Y."/>
        </authorList>
    </citation>
    <scope>NUCLEOTIDE SEQUENCE [LARGE SCALE GENOMIC DNA]</scope>
    <source>
        <strain evidence="3">cv. XS01</strain>
    </source>
</reference>
<dbReference type="OrthoDB" id="1751168at2759"/>
<sequence length="704" mass="78313">MAASLSINAMQVDFASVLAIEHARMVRMFTSLEETWIKGFLEVSSSVFEGAVIELFDNANVIGVTIVSFVANRKMVITKNVFTEAFGLPAQIVVEMRMRSSGTDVPFKAPNKKKEMKVECQLLHDIVAKALCAKAGSFDAVTSEKFDLMVDISASLKVNWGHILFQTLVAMVHTPTKQSQGLAVQLSVLLERLVKADLGEFVKLHLLKVLNNRSVHTYMKKNLGVGPAGETKKVSGVTTSEKQFTTVSLQSLTNKPEKEAGETTKPEKAAVEKKNKKKEKVVPVVKKQVVVVKKLVEARSQAAAAKSKSGTSSGADSCPLAKLGATKKGQAAPKQKKVVDSSDLESTVSLHLVKIMKKQKTQRTRLAQRTAGDQAGFNHGPFPDILAGANDASIAGGLEYNMDTTTEMEGQADNASTAADQEEHVECTEKMEIEAVNNEHAIVVRYGPAQPAQQPITSAGKGICSPVEIREFNWTTHYLPKIDPTAKGKEILEDFSQPNPVEEHCLLVLKSAWEDVSSKMCEYDKWVHFHTVVSELFERRMLVLYKLYEMEIKKRVDEHCAKFNLAERSVNYDYMCIRFLNHELKEIVKQHRAQTAEKQPAQPEGRVEEIVWIVEDVEETEAMNSHEHQAQENEKQAQNEPDQEAEQEAPTESKITSIDSKAVSLDSKVDRRMDAQTFMKLDFGLYKRSFYEKMDTMVANVTSS</sequence>
<evidence type="ECO:0000256" key="1">
    <source>
        <dbReference type="SAM" id="MobiDB-lite"/>
    </source>
</evidence>
<organism evidence="2 3">
    <name type="scientific">Dorcoceras hygrometricum</name>
    <dbReference type="NCBI Taxonomy" id="472368"/>
    <lineage>
        <taxon>Eukaryota</taxon>
        <taxon>Viridiplantae</taxon>
        <taxon>Streptophyta</taxon>
        <taxon>Embryophyta</taxon>
        <taxon>Tracheophyta</taxon>
        <taxon>Spermatophyta</taxon>
        <taxon>Magnoliopsida</taxon>
        <taxon>eudicotyledons</taxon>
        <taxon>Gunneridae</taxon>
        <taxon>Pentapetalae</taxon>
        <taxon>asterids</taxon>
        <taxon>lamiids</taxon>
        <taxon>Lamiales</taxon>
        <taxon>Gesneriaceae</taxon>
        <taxon>Didymocarpoideae</taxon>
        <taxon>Trichosporeae</taxon>
        <taxon>Loxocarpinae</taxon>
        <taxon>Dorcoceras</taxon>
    </lineage>
</organism>